<dbReference type="EMBL" id="JAFIMU010000017">
    <property type="protein sequence ID" value="MBN8233429.1"/>
    <property type="molecule type" value="Genomic_DNA"/>
</dbReference>
<evidence type="ECO:0000256" key="1">
    <source>
        <dbReference type="SAM" id="MobiDB-lite"/>
    </source>
</evidence>
<comment type="caution">
    <text evidence="2">The sequence shown here is derived from an EMBL/GenBank/DDBJ whole genome shotgun (WGS) entry which is preliminary data.</text>
</comment>
<dbReference type="RefSeq" id="WP_207057952.1">
    <property type="nucleotide sequence ID" value="NZ_JAFIMU010000017.1"/>
</dbReference>
<evidence type="ECO:0000313" key="2">
    <source>
        <dbReference type="EMBL" id="MBN8233429.1"/>
    </source>
</evidence>
<gene>
    <name evidence="2" type="ORF">JYK02_38515</name>
</gene>
<dbReference type="PROSITE" id="PS51257">
    <property type="entry name" value="PROKAR_LIPOPROTEIN"/>
    <property type="match status" value="1"/>
</dbReference>
<feature type="region of interest" description="Disordered" evidence="1">
    <location>
        <begin position="30"/>
        <end position="136"/>
    </location>
</feature>
<name>A0ABS3DQ12_9BACT</name>
<feature type="compositionally biased region" description="Pro residues" evidence="1">
    <location>
        <begin position="88"/>
        <end position="102"/>
    </location>
</feature>
<reference evidence="2 3" key="1">
    <citation type="submission" date="2021-02" db="EMBL/GenBank/DDBJ databases">
        <title>De Novo genome assembly of isolated myxobacteria.</title>
        <authorList>
            <person name="Stevens D.C."/>
        </authorList>
    </citation>
    <scope>NUCLEOTIDE SEQUENCE [LARGE SCALE GENOMIC DNA]</scope>
    <source>
        <strain evidence="2 3">ATCC 29039</strain>
    </source>
</reference>
<organism evidence="2 3">
    <name type="scientific">Corallococcus macrosporus</name>
    <dbReference type="NCBI Taxonomy" id="35"/>
    <lineage>
        <taxon>Bacteria</taxon>
        <taxon>Pseudomonadati</taxon>
        <taxon>Myxococcota</taxon>
        <taxon>Myxococcia</taxon>
        <taxon>Myxococcales</taxon>
        <taxon>Cystobacterineae</taxon>
        <taxon>Myxococcaceae</taxon>
        <taxon>Corallococcus</taxon>
    </lineage>
</organism>
<evidence type="ECO:0000313" key="3">
    <source>
        <dbReference type="Proteomes" id="UP000664052"/>
    </source>
</evidence>
<proteinExistence type="predicted"/>
<sequence length="136" mass="13687">MRHVKVLGVWMLVLLGGSGCGAIARDMAKQGTEGALESIQEQKNQKSAEDQATDDAVARRNAEQVARGMMDAVTQPERPAATAAGPEGVPPSGPGPNAPLPAPLASLAPGTGGSGASFSSALASQVAKGLSTELER</sequence>
<keyword evidence="3" id="KW-1185">Reference proteome</keyword>
<accession>A0ABS3DQ12</accession>
<dbReference type="Proteomes" id="UP000664052">
    <property type="component" value="Unassembled WGS sequence"/>
</dbReference>
<protein>
    <submittedName>
        <fullName evidence="2">Uncharacterized protein</fullName>
    </submittedName>
</protein>